<feature type="signal peptide" evidence="5">
    <location>
        <begin position="1"/>
        <end position="21"/>
    </location>
</feature>
<dbReference type="EMBL" id="JBIPKE010000020">
    <property type="protein sequence ID" value="MFH6985512.1"/>
    <property type="molecule type" value="Genomic_DNA"/>
</dbReference>
<comment type="caution">
    <text evidence="7">The sequence shown here is derived from an EMBL/GenBank/DDBJ whole genome shotgun (WGS) entry which is preliminary data.</text>
</comment>
<dbReference type="InterPro" id="IPR013783">
    <property type="entry name" value="Ig-like_fold"/>
</dbReference>
<keyword evidence="3" id="KW-0119">Carbohydrate metabolism</keyword>
<comment type="similarity">
    <text evidence="1 4">Belongs to the glycosyl hydrolase 3 family.</text>
</comment>
<dbReference type="SMART" id="SM01217">
    <property type="entry name" value="Fn3_like"/>
    <property type="match status" value="1"/>
</dbReference>
<feature type="chain" id="PRO_5045341156" evidence="5">
    <location>
        <begin position="22"/>
        <end position="721"/>
    </location>
</feature>
<dbReference type="Pfam" id="PF01915">
    <property type="entry name" value="Glyco_hydro_3_C"/>
    <property type="match status" value="1"/>
</dbReference>
<dbReference type="PROSITE" id="PS51257">
    <property type="entry name" value="PROKAR_LIPOPROTEIN"/>
    <property type="match status" value="1"/>
</dbReference>
<keyword evidence="4" id="KW-0326">Glycosidase</keyword>
<dbReference type="PROSITE" id="PS00775">
    <property type="entry name" value="GLYCOSYL_HYDROL_F3"/>
    <property type="match status" value="1"/>
</dbReference>
<gene>
    <name evidence="7" type="ORF">ACHKAR_18820</name>
</gene>
<dbReference type="InterPro" id="IPR001764">
    <property type="entry name" value="Glyco_hydro_3_N"/>
</dbReference>
<evidence type="ECO:0000256" key="4">
    <source>
        <dbReference type="RuleBase" id="RU361161"/>
    </source>
</evidence>
<dbReference type="InterPro" id="IPR019800">
    <property type="entry name" value="Glyco_hydro_3_AS"/>
</dbReference>
<evidence type="ECO:0000256" key="3">
    <source>
        <dbReference type="ARBA" id="ARBA00023277"/>
    </source>
</evidence>
<keyword evidence="8" id="KW-1185">Reference proteome</keyword>
<dbReference type="PANTHER" id="PTHR42715">
    <property type="entry name" value="BETA-GLUCOSIDASE"/>
    <property type="match status" value="1"/>
</dbReference>
<dbReference type="Pfam" id="PF00933">
    <property type="entry name" value="Glyco_hydro_3"/>
    <property type="match status" value="1"/>
</dbReference>
<protein>
    <submittedName>
        <fullName evidence="7">Glycoside hydrolase family 3 C-terminal domain-containing protein</fullName>
    </submittedName>
</protein>
<evidence type="ECO:0000313" key="8">
    <source>
        <dbReference type="Proteomes" id="UP001610063"/>
    </source>
</evidence>
<evidence type="ECO:0000259" key="6">
    <source>
        <dbReference type="SMART" id="SM01217"/>
    </source>
</evidence>
<accession>A0ABW7NDE2</accession>
<dbReference type="PANTHER" id="PTHR42715:SF10">
    <property type="entry name" value="BETA-GLUCOSIDASE"/>
    <property type="match status" value="1"/>
</dbReference>
<evidence type="ECO:0000313" key="7">
    <source>
        <dbReference type="EMBL" id="MFH6985512.1"/>
    </source>
</evidence>
<dbReference type="InterPro" id="IPR036881">
    <property type="entry name" value="Glyco_hydro_3_C_sf"/>
</dbReference>
<dbReference type="InterPro" id="IPR026891">
    <property type="entry name" value="Fn3-like"/>
</dbReference>
<name>A0ABW7NDE2_9BACT</name>
<keyword evidence="2 4" id="KW-0378">Hydrolase</keyword>
<dbReference type="Gene3D" id="2.60.40.10">
    <property type="entry name" value="Immunoglobulins"/>
    <property type="match status" value="1"/>
</dbReference>
<evidence type="ECO:0000256" key="5">
    <source>
        <dbReference type="SAM" id="SignalP"/>
    </source>
</evidence>
<dbReference type="InterPro" id="IPR002772">
    <property type="entry name" value="Glyco_hydro_3_C"/>
</dbReference>
<dbReference type="Proteomes" id="UP001610063">
    <property type="component" value="Unassembled WGS sequence"/>
</dbReference>
<dbReference type="SUPFAM" id="SSF52279">
    <property type="entry name" value="Beta-D-glucan exohydrolase, C-terminal domain"/>
    <property type="match status" value="1"/>
</dbReference>
<dbReference type="InterPro" id="IPR017853">
    <property type="entry name" value="GH"/>
</dbReference>
<dbReference type="Gene3D" id="3.20.20.300">
    <property type="entry name" value="Glycoside hydrolase, family 3, N-terminal domain"/>
    <property type="match status" value="1"/>
</dbReference>
<dbReference type="InterPro" id="IPR050288">
    <property type="entry name" value="Cellulose_deg_GH3"/>
</dbReference>
<dbReference type="PRINTS" id="PR00133">
    <property type="entry name" value="GLHYDRLASE3"/>
</dbReference>
<dbReference type="Pfam" id="PF14310">
    <property type="entry name" value="Fn3-like"/>
    <property type="match status" value="1"/>
</dbReference>
<dbReference type="RefSeq" id="WP_395418950.1">
    <property type="nucleotide sequence ID" value="NZ_JBIPKE010000020.1"/>
</dbReference>
<evidence type="ECO:0000256" key="2">
    <source>
        <dbReference type="ARBA" id="ARBA00022801"/>
    </source>
</evidence>
<evidence type="ECO:0000256" key="1">
    <source>
        <dbReference type="ARBA" id="ARBA00005336"/>
    </source>
</evidence>
<proteinExistence type="inferred from homology"/>
<organism evidence="7 8">
    <name type="scientific">Marinoscillum luteum</name>
    <dbReference type="NCBI Taxonomy" id="861051"/>
    <lineage>
        <taxon>Bacteria</taxon>
        <taxon>Pseudomonadati</taxon>
        <taxon>Bacteroidota</taxon>
        <taxon>Cytophagia</taxon>
        <taxon>Cytophagales</taxon>
        <taxon>Reichenbachiellaceae</taxon>
        <taxon>Marinoscillum</taxon>
    </lineage>
</organism>
<keyword evidence="5" id="KW-0732">Signal</keyword>
<reference evidence="7 8" key="1">
    <citation type="journal article" date="2013" name="Int. J. Syst. Evol. Microbiol.">
        <title>Marinoscillum luteum sp. nov., isolated from marine sediment.</title>
        <authorList>
            <person name="Cha I.T."/>
            <person name="Park S.J."/>
            <person name="Kim S.J."/>
            <person name="Kim J.G."/>
            <person name="Jung M.Y."/>
            <person name="Shin K.S."/>
            <person name="Kwon K.K."/>
            <person name="Yang S.H."/>
            <person name="Seo Y.S."/>
            <person name="Rhee S.K."/>
        </authorList>
    </citation>
    <scope>NUCLEOTIDE SEQUENCE [LARGE SCALE GENOMIC DNA]</scope>
    <source>
        <strain evidence="7 8">KCTC 23939</strain>
    </source>
</reference>
<dbReference type="SUPFAM" id="SSF51445">
    <property type="entry name" value="(Trans)glycosidases"/>
    <property type="match status" value="1"/>
</dbReference>
<dbReference type="GO" id="GO:0016787">
    <property type="term" value="F:hydrolase activity"/>
    <property type="evidence" value="ECO:0007669"/>
    <property type="project" value="UniProtKB-KW"/>
</dbReference>
<dbReference type="Gene3D" id="3.40.50.1700">
    <property type="entry name" value="Glycoside hydrolase family 3 C-terminal domain"/>
    <property type="match status" value="1"/>
</dbReference>
<dbReference type="InterPro" id="IPR036962">
    <property type="entry name" value="Glyco_hydro_3_N_sf"/>
</dbReference>
<sequence length="721" mass="79225">MRNFLLASLMGLMLSCTSAQTDENSDKSNIDELISQMTLEEKVHMLHGKGKFTSAGVARLGIPHLKSADGPLGVREEIQNDSWAPAGWDNDFATFFPAGGGLSSTWNLDLVRRYSIAMGEEARAREKHVLLAPAVNLIRSPLGGRNFEYFTEDPFLNKKLVVPFVQGLQANDVASCVKHYAINNQETLRGSIDVQADERTIREMYLPVFEAAVKEGNAYSVMSAYNRFRGAYLSENDYMLNTILRDEWGFKGFVMSDWGAVHSTKESALYGLDIEMGTEIDNYDDWFFSEALIAAVRNGEVSESVIDQKVKNILYVMEKIHAIGSEPQAKGTLNTPEHLQVAYDVAAESVVMLKNDNNALPLKSSKIRSIAVIGDNAKRKHANQGFGAGVKTRTEVTPYDALVAHYPDMKVNYALGYKEQYLKNDLNRSWGLPVDYVPNEQLVAEAVAAAKASDVAVVFAGSNRLVETEAEDRKGLRLPFGQEALIKAVKAANPNTIVVIIAGSPHDLSEIDATVDGLLWSWFNGSRAGDAIVDVLFGEVNPSGKLPVTFPKRLEDSPAHATNSFPGGPDVVTYEEGILVGYRWFDTQNIEPFYPFGYGLSYTSFEYSDLSTDKSSYNAGDVIKVSLKVKNAGAVDGKEIIQLYTSKPESDIQRAARELKGFGKVALKAGEEKLVTLEIPVKELAYYDVEAKGWSVEPGTYDLASGASSRDLRGKVSFSVK</sequence>
<feature type="domain" description="Fibronectin type III-like" evidence="6">
    <location>
        <begin position="639"/>
        <end position="709"/>
    </location>
</feature>